<proteinExistence type="predicted"/>
<dbReference type="Proteomes" id="UP001444661">
    <property type="component" value="Unassembled WGS sequence"/>
</dbReference>
<accession>A0ABR1S2R9</accession>
<dbReference type="PANTHER" id="PTHR33112">
    <property type="entry name" value="DOMAIN PROTEIN, PUTATIVE-RELATED"/>
    <property type="match status" value="1"/>
</dbReference>
<comment type="caution">
    <text evidence="2">The sequence shown here is derived from an EMBL/GenBank/DDBJ whole genome shotgun (WGS) entry which is preliminary data.</text>
</comment>
<dbReference type="InterPro" id="IPR010730">
    <property type="entry name" value="HET"/>
</dbReference>
<dbReference type="EMBL" id="JAQQWK010000011">
    <property type="protein sequence ID" value="KAK8024430.1"/>
    <property type="molecule type" value="Genomic_DNA"/>
</dbReference>
<gene>
    <name evidence="2" type="ORF">PG993_012496</name>
</gene>
<organism evidence="2 3">
    <name type="scientific">Apiospora rasikravindrae</name>
    <dbReference type="NCBI Taxonomy" id="990691"/>
    <lineage>
        <taxon>Eukaryota</taxon>
        <taxon>Fungi</taxon>
        <taxon>Dikarya</taxon>
        <taxon>Ascomycota</taxon>
        <taxon>Pezizomycotina</taxon>
        <taxon>Sordariomycetes</taxon>
        <taxon>Xylariomycetidae</taxon>
        <taxon>Amphisphaeriales</taxon>
        <taxon>Apiosporaceae</taxon>
        <taxon>Apiospora</taxon>
    </lineage>
</organism>
<keyword evidence="3" id="KW-1185">Reference proteome</keyword>
<reference evidence="2 3" key="1">
    <citation type="submission" date="2023-01" db="EMBL/GenBank/DDBJ databases">
        <title>Analysis of 21 Apiospora genomes using comparative genomics revels a genus with tremendous synthesis potential of carbohydrate active enzymes and secondary metabolites.</title>
        <authorList>
            <person name="Sorensen T."/>
        </authorList>
    </citation>
    <scope>NUCLEOTIDE SEQUENCE [LARGE SCALE GENOMIC DNA]</scope>
    <source>
        <strain evidence="2 3">CBS 33761</strain>
    </source>
</reference>
<dbReference type="PROSITE" id="PS51257">
    <property type="entry name" value="PROKAR_LIPOPROTEIN"/>
    <property type="match status" value="1"/>
</dbReference>
<evidence type="ECO:0000313" key="2">
    <source>
        <dbReference type="EMBL" id="KAK8024430.1"/>
    </source>
</evidence>
<feature type="domain" description="Heterokaryon incompatibility" evidence="1">
    <location>
        <begin position="117"/>
        <end position="263"/>
    </location>
</feature>
<sequence length="775" mass="87342">MKRDDEKPFGELYSDQTTFLSHLTALQSCISQRDSHHRWARQLRFVAVNGSQHNHMAPNATSTVSSRDQTHEISSSTGFTELMDDECACKDWLPFSHHEGQTLQVTESGCCPNCEHYVAVSYCWQTSDEAPDEPPSKYDMIRVGTCPPGKQHNEAPSTILRRAIAFAASREAPFIWVDQECILQQDRADKEDGIQSMDLVYQHSAWPLGLLNCVFDKQSHLNAWDSLIQGIEITSEEQMHSLKEVLQLLAGDRWFARAWILQESVSAGTSMTLLARHAPGLEKSEYLGTLEGEIEIDLERLFHGLIWARNCADTEPKLDKRLSEDVIDLVDNIWEFHPTYIARYNAIGGGSAASETDDGIDQDSSNPRMVCNAAQALHFLRMRKNSRIPDRLAIMANLCNYSVRLDTTRIEDLEERCSSSDERTETACGFSVCALALALFNGDYSLVLPKESDADDGGGRHDEMRVGGFCWGPTLDAVLCSLAYYEDDDLTVWTRSKPARIRSGGLSVRGWLWEVTQETCAFNLPLVNALRQEEGDPEVATIIWLAMKDLMRQGLVELAQVIWGCFTRTSFGDTLKETSDGMIPSDITDVLEVGTGNLVYHVEKGWVREKEVEDFEAFFFLNRKRETSTAGEKIPCSRISETSDWFFRGIYERGHIQAARLISTATRSQKAEVEEGIEECAADAPLSEAQHFGVFDLPWIRPSLSSSSLYIFTPATPLDEDLAPIRRSVVTSWIVEPVPHEQHGARYTKLRGVRSCRGFWKIPRDVVEPREYVLL</sequence>
<protein>
    <recommendedName>
        <fullName evidence="1">Heterokaryon incompatibility domain-containing protein</fullName>
    </recommendedName>
</protein>
<dbReference type="Pfam" id="PF06985">
    <property type="entry name" value="HET"/>
    <property type="match status" value="1"/>
</dbReference>
<dbReference type="PANTHER" id="PTHR33112:SF16">
    <property type="entry name" value="HETEROKARYON INCOMPATIBILITY DOMAIN-CONTAINING PROTEIN"/>
    <property type="match status" value="1"/>
</dbReference>
<name>A0ABR1S2R9_9PEZI</name>
<evidence type="ECO:0000313" key="3">
    <source>
        <dbReference type="Proteomes" id="UP001444661"/>
    </source>
</evidence>
<evidence type="ECO:0000259" key="1">
    <source>
        <dbReference type="Pfam" id="PF06985"/>
    </source>
</evidence>